<feature type="transmembrane region" description="Helical" evidence="1">
    <location>
        <begin position="33"/>
        <end position="53"/>
    </location>
</feature>
<keyword evidence="3" id="KW-1185">Reference proteome</keyword>
<gene>
    <name evidence="2" type="ORF">HUJ06_028270</name>
</gene>
<reference evidence="2 3" key="1">
    <citation type="journal article" date="2020" name="Mol. Biol. Evol.">
        <title>Distinct Expression and Methylation Patterns for Genes with Different Fates following a Single Whole-Genome Duplication in Flowering Plants.</title>
        <authorList>
            <person name="Shi T."/>
            <person name="Rahmani R.S."/>
            <person name="Gugger P.F."/>
            <person name="Wang M."/>
            <person name="Li H."/>
            <person name="Zhang Y."/>
            <person name="Li Z."/>
            <person name="Wang Q."/>
            <person name="Van de Peer Y."/>
            <person name="Marchal K."/>
            <person name="Chen J."/>
        </authorList>
    </citation>
    <scope>NUCLEOTIDE SEQUENCE [LARGE SCALE GENOMIC DNA]</scope>
    <source>
        <tissue evidence="2">Leaf</tissue>
    </source>
</reference>
<dbReference type="AlphaFoldDB" id="A0A822Y3G4"/>
<comment type="caution">
    <text evidence="2">The sequence shown here is derived from an EMBL/GenBank/DDBJ whole genome shotgun (WGS) entry which is preliminary data.</text>
</comment>
<evidence type="ECO:0000313" key="3">
    <source>
        <dbReference type="Proteomes" id="UP000607653"/>
    </source>
</evidence>
<evidence type="ECO:0000313" key="2">
    <source>
        <dbReference type="EMBL" id="DAD26802.1"/>
    </source>
</evidence>
<protein>
    <submittedName>
        <fullName evidence="2">Uncharacterized protein</fullName>
    </submittedName>
</protein>
<keyword evidence="1" id="KW-0472">Membrane</keyword>
<name>A0A822Y3G4_NELNU</name>
<sequence>MEYLIGCNISLSIKGREKKSDWLFLKRDEGLKIFNTCIFFLFLINCMLVIICLPDNVLNLG</sequence>
<keyword evidence="1" id="KW-0812">Transmembrane</keyword>
<evidence type="ECO:0000256" key="1">
    <source>
        <dbReference type="SAM" id="Phobius"/>
    </source>
</evidence>
<organism evidence="2 3">
    <name type="scientific">Nelumbo nucifera</name>
    <name type="common">Sacred lotus</name>
    <dbReference type="NCBI Taxonomy" id="4432"/>
    <lineage>
        <taxon>Eukaryota</taxon>
        <taxon>Viridiplantae</taxon>
        <taxon>Streptophyta</taxon>
        <taxon>Embryophyta</taxon>
        <taxon>Tracheophyta</taxon>
        <taxon>Spermatophyta</taxon>
        <taxon>Magnoliopsida</taxon>
        <taxon>Proteales</taxon>
        <taxon>Nelumbonaceae</taxon>
        <taxon>Nelumbo</taxon>
    </lineage>
</organism>
<accession>A0A822Y3G4</accession>
<dbReference type="EMBL" id="DUZY01000002">
    <property type="protein sequence ID" value="DAD26802.1"/>
    <property type="molecule type" value="Genomic_DNA"/>
</dbReference>
<keyword evidence="1" id="KW-1133">Transmembrane helix</keyword>
<dbReference type="Proteomes" id="UP000607653">
    <property type="component" value="Unassembled WGS sequence"/>
</dbReference>
<proteinExistence type="predicted"/>